<evidence type="ECO:0000256" key="4">
    <source>
        <dbReference type="ARBA" id="ARBA00022840"/>
    </source>
</evidence>
<protein>
    <recommendedName>
        <fullName evidence="10">Helicase</fullName>
    </recommendedName>
</protein>
<evidence type="ECO:0000313" key="9">
    <source>
        <dbReference type="Proteomes" id="UP000291469"/>
    </source>
</evidence>
<keyword evidence="9" id="KW-1185">Reference proteome</keyword>
<dbReference type="Pfam" id="PF00271">
    <property type="entry name" value="Helicase_C"/>
    <property type="match status" value="1"/>
</dbReference>
<evidence type="ECO:0000256" key="5">
    <source>
        <dbReference type="SAM" id="MobiDB-lite"/>
    </source>
</evidence>
<evidence type="ECO:0000256" key="2">
    <source>
        <dbReference type="ARBA" id="ARBA00022801"/>
    </source>
</evidence>
<dbReference type="Gene3D" id="3.40.50.10810">
    <property type="entry name" value="Tandem AAA-ATPase domain"/>
    <property type="match status" value="1"/>
</dbReference>
<dbReference type="Proteomes" id="UP000291469">
    <property type="component" value="Chromosome"/>
</dbReference>
<dbReference type="PANTHER" id="PTHR45766">
    <property type="entry name" value="DNA ANNEALING HELICASE AND ENDONUCLEASE ZRANB3 FAMILY MEMBER"/>
    <property type="match status" value="1"/>
</dbReference>
<dbReference type="OrthoDB" id="9814088at2"/>
<dbReference type="AlphaFoldDB" id="A0A411YCE0"/>
<dbReference type="GO" id="GO:0016787">
    <property type="term" value="F:hydrolase activity"/>
    <property type="evidence" value="ECO:0007669"/>
    <property type="project" value="UniProtKB-KW"/>
</dbReference>
<dbReference type="GO" id="GO:0004386">
    <property type="term" value="F:helicase activity"/>
    <property type="evidence" value="ECO:0007669"/>
    <property type="project" value="UniProtKB-KW"/>
</dbReference>
<proteinExistence type="predicted"/>
<keyword evidence="3" id="KW-0347">Helicase</keyword>
<feature type="domain" description="Helicase C-terminal" evidence="7">
    <location>
        <begin position="481"/>
        <end position="645"/>
    </location>
</feature>
<dbReference type="InterPro" id="IPR000330">
    <property type="entry name" value="SNF2_N"/>
</dbReference>
<dbReference type="SMART" id="SM00490">
    <property type="entry name" value="HELICc"/>
    <property type="match status" value="1"/>
</dbReference>
<dbReference type="Pfam" id="PF00176">
    <property type="entry name" value="SNF2-rel_dom"/>
    <property type="match status" value="1"/>
</dbReference>
<gene>
    <name evidence="8" type="ORF">ER308_04540</name>
</gene>
<evidence type="ECO:0008006" key="10">
    <source>
        <dbReference type="Google" id="ProtNLM"/>
    </source>
</evidence>
<dbReference type="PROSITE" id="PS51192">
    <property type="entry name" value="HELICASE_ATP_BIND_1"/>
    <property type="match status" value="1"/>
</dbReference>
<dbReference type="InterPro" id="IPR038718">
    <property type="entry name" value="SNF2-like_sf"/>
</dbReference>
<evidence type="ECO:0000259" key="6">
    <source>
        <dbReference type="PROSITE" id="PS51192"/>
    </source>
</evidence>
<dbReference type="SMART" id="SM00487">
    <property type="entry name" value="DEXDc"/>
    <property type="match status" value="1"/>
</dbReference>
<keyword evidence="1" id="KW-0547">Nucleotide-binding</keyword>
<dbReference type="KEGG" id="erz:ER308_04540"/>
<evidence type="ECO:0000259" key="7">
    <source>
        <dbReference type="PROSITE" id="PS51194"/>
    </source>
</evidence>
<dbReference type="InterPro" id="IPR057342">
    <property type="entry name" value="DEXDc_RapA"/>
</dbReference>
<dbReference type="SUPFAM" id="SSF52540">
    <property type="entry name" value="P-loop containing nucleoside triphosphate hydrolases"/>
    <property type="match status" value="1"/>
</dbReference>
<dbReference type="RefSeq" id="WP_131153881.1">
    <property type="nucleotide sequence ID" value="NZ_CP036402.1"/>
</dbReference>
<keyword evidence="4" id="KW-0067">ATP-binding</keyword>
<organism evidence="8 9">
    <name type="scientific">Egibacter rhizosphaerae</name>
    <dbReference type="NCBI Taxonomy" id="1670831"/>
    <lineage>
        <taxon>Bacteria</taxon>
        <taxon>Bacillati</taxon>
        <taxon>Actinomycetota</taxon>
        <taxon>Nitriliruptoria</taxon>
        <taxon>Egibacterales</taxon>
        <taxon>Egibacteraceae</taxon>
        <taxon>Egibacter</taxon>
    </lineage>
</organism>
<dbReference type="Gene3D" id="3.40.50.300">
    <property type="entry name" value="P-loop containing nucleotide triphosphate hydrolases"/>
    <property type="match status" value="1"/>
</dbReference>
<evidence type="ECO:0000313" key="8">
    <source>
        <dbReference type="EMBL" id="QBI18884.1"/>
    </source>
</evidence>
<dbReference type="InterPro" id="IPR014001">
    <property type="entry name" value="Helicase_ATP-bd"/>
</dbReference>
<dbReference type="InterPro" id="IPR049730">
    <property type="entry name" value="SNF2/RAD54-like_C"/>
</dbReference>
<feature type="domain" description="Helicase ATP-binding" evidence="6">
    <location>
        <begin position="125"/>
        <end position="300"/>
    </location>
</feature>
<dbReference type="InterPro" id="IPR027417">
    <property type="entry name" value="P-loop_NTPase"/>
</dbReference>
<dbReference type="InterPro" id="IPR001650">
    <property type="entry name" value="Helicase_C-like"/>
</dbReference>
<accession>A0A411YCE0</accession>
<evidence type="ECO:0000256" key="1">
    <source>
        <dbReference type="ARBA" id="ARBA00022741"/>
    </source>
</evidence>
<sequence length="965" mass="105956">MTATDTASEPREFPVGSLVSARGREWVVQSGSTDQLLVLRPIAGADNEPVGVLPDVERVEPAQFPAPTLDDLGSDRSARLLRDAVRFGVADVPGPFRSFGRLAVTPRAYQLVPLMMALRLDEAPDERAHPAARLLISDDVGVGKTIEAGLIAAELLASGAANGLSVLCPPHLADQWTSELAEKFHLHATPVLASTAAKLERDLRYGESLFDRHPVTVVSLDYVKSRRRRDDYIQTAPDLLIVDEAHLCAKDPANTSKHLRHELLEGLAADPRRHLVLVTATPHSGKEGAFRSLVGLLHPQLADVDPEADLTGDQRALLARHFIARKRHDVRYGYGADTPFPEREDLTDPHGLWRPTSGQESLTEDVIAWAKGELHQARERGQRDWRVRWWSVLGLLRALASSPAAAAETLRNRAGTAELAAEATVDDVDEAGRQTTLDLDAVDVTADAELDIGAQVRNDAELLRGFADRADELAGPKGDAKLARAVELARELVDDGYHPILFCRFIHTAHYLAEHLDRRLKGVTVAAVTGDTPSDERERDVHELAGHQPRILVATDCLAEGLNLQRWFSAVVHYDLPWSPTRLEQREGRVDRYGQTAPRVRVAALHGEDVVIDDLILDVLLRKHRTILDRLGIAIPIPGSSEEVIEEAAERLLAQPSWSQQQLLDDGAYQQVRDDIDQRWEDAADREQRSRSKFAQHAIDPSEAVAQLDAAQAAAGEPDDLARFLATAVTALDGHAHRDGDRLTLTLTGLPTQLRDELADALPDTQLPDHIEASINGAAPAGTIELVRTHPLIGTVAQYIVDAAIDRYEHAPASRLGAIATDTVDTRTVLATVRFRHDLATTRRGDTRTVLVEDVATIPLRRHGPVDDVDPEQLADAEPTVNLPDPDRREDAAWALDCLDGEWREALDELADQRAEELLTAHRRVRQGFAGGREAGFGRSATRAHPDPDIVSLHVLLPDPRRSDR</sequence>
<name>A0A411YCE0_9ACTN</name>
<reference evidence="8 9" key="1">
    <citation type="submission" date="2019-01" db="EMBL/GenBank/DDBJ databases">
        <title>Egibacter rhizosphaerae EGI 80759T.</title>
        <authorList>
            <person name="Chen D.-D."/>
            <person name="Tian Y."/>
            <person name="Jiao J.-Y."/>
            <person name="Zhang X.-T."/>
            <person name="Zhang Y.-G."/>
            <person name="Zhang Y."/>
            <person name="Xiao M."/>
            <person name="Shu W.-S."/>
            <person name="Li W.-J."/>
        </authorList>
    </citation>
    <scope>NUCLEOTIDE SEQUENCE [LARGE SCALE GENOMIC DNA]</scope>
    <source>
        <strain evidence="8 9">EGI 80759</strain>
    </source>
</reference>
<dbReference type="CDD" id="cd18793">
    <property type="entry name" value="SF2_C_SNF"/>
    <property type="match status" value="1"/>
</dbReference>
<dbReference type="GO" id="GO:0005524">
    <property type="term" value="F:ATP binding"/>
    <property type="evidence" value="ECO:0007669"/>
    <property type="project" value="UniProtKB-KW"/>
</dbReference>
<dbReference type="PANTHER" id="PTHR45766:SF6">
    <property type="entry name" value="SWI_SNF-RELATED MATRIX-ASSOCIATED ACTIN-DEPENDENT REGULATOR OF CHROMATIN SUBFAMILY A-LIKE PROTEIN 1"/>
    <property type="match status" value="1"/>
</dbReference>
<feature type="region of interest" description="Disordered" evidence="5">
    <location>
        <begin position="862"/>
        <end position="887"/>
    </location>
</feature>
<dbReference type="CDD" id="cd18011">
    <property type="entry name" value="DEXDc_RapA"/>
    <property type="match status" value="1"/>
</dbReference>
<evidence type="ECO:0000256" key="3">
    <source>
        <dbReference type="ARBA" id="ARBA00022806"/>
    </source>
</evidence>
<keyword evidence="2" id="KW-0378">Hydrolase</keyword>
<dbReference type="PROSITE" id="PS51194">
    <property type="entry name" value="HELICASE_CTER"/>
    <property type="match status" value="1"/>
</dbReference>
<dbReference type="EMBL" id="CP036402">
    <property type="protein sequence ID" value="QBI18884.1"/>
    <property type="molecule type" value="Genomic_DNA"/>
</dbReference>